<name>A0A9P5TBN0_9AGAM</name>
<proteinExistence type="predicted"/>
<feature type="region of interest" description="Disordered" evidence="1">
    <location>
        <begin position="37"/>
        <end position="89"/>
    </location>
</feature>
<dbReference type="OrthoDB" id="3263285at2759"/>
<protein>
    <recommendedName>
        <fullName evidence="4">4a-hydroxytetrahydrobiopterin dehydratase</fullName>
    </recommendedName>
</protein>
<dbReference type="GO" id="GO:0006729">
    <property type="term" value="P:tetrahydrobiopterin biosynthetic process"/>
    <property type="evidence" value="ECO:0007669"/>
    <property type="project" value="InterPro"/>
</dbReference>
<organism evidence="2 3">
    <name type="scientific">Russula ochroleuca</name>
    <dbReference type="NCBI Taxonomy" id="152965"/>
    <lineage>
        <taxon>Eukaryota</taxon>
        <taxon>Fungi</taxon>
        <taxon>Dikarya</taxon>
        <taxon>Basidiomycota</taxon>
        <taxon>Agaricomycotina</taxon>
        <taxon>Agaricomycetes</taxon>
        <taxon>Russulales</taxon>
        <taxon>Russulaceae</taxon>
        <taxon>Russula</taxon>
    </lineage>
</organism>
<dbReference type="GO" id="GO:0008124">
    <property type="term" value="F:4-alpha-hydroxytetrahydrobiopterin dehydratase activity"/>
    <property type="evidence" value="ECO:0007669"/>
    <property type="project" value="InterPro"/>
</dbReference>
<evidence type="ECO:0000313" key="3">
    <source>
        <dbReference type="Proteomes" id="UP000759537"/>
    </source>
</evidence>
<feature type="compositionally biased region" description="Basic and acidic residues" evidence="1">
    <location>
        <begin position="54"/>
        <end position="63"/>
    </location>
</feature>
<keyword evidence="3" id="KW-1185">Reference proteome</keyword>
<dbReference type="Gene3D" id="3.30.1360.20">
    <property type="entry name" value="Transcriptional coactivator/pterin dehydratase"/>
    <property type="match status" value="1"/>
</dbReference>
<accession>A0A9P5TBN0</accession>
<evidence type="ECO:0000313" key="2">
    <source>
        <dbReference type="EMBL" id="KAF8483010.1"/>
    </source>
</evidence>
<dbReference type="Proteomes" id="UP000759537">
    <property type="component" value="Unassembled WGS sequence"/>
</dbReference>
<gene>
    <name evidence="2" type="ORF">DFH94DRAFT_389331</name>
</gene>
<evidence type="ECO:0000256" key="1">
    <source>
        <dbReference type="SAM" id="MobiDB-lite"/>
    </source>
</evidence>
<reference evidence="2" key="2">
    <citation type="journal article" date="2020" name="Nat. Commun.">
        <title>Large-scale genome sequencing of mycorrhizal fungi provides insights into the early evolution of symbiotic traits.</title>
        <authorList>
            <person name="Miyauchi S."/>
            <person name="Kiss E."/>
            <person name="Kuo A."/>
            <person name="Drula E."/>
            <person name="Kohler A."/>
            <person name="Sanchez-Garcia M."/>
            <person name="Morin E."/>
            <person name="Andreopoulos B."/>
            <person name="Barry K.W."/>
            <person name="Bonito G."/>
            <person name="Buee M."/>
            <person name="Carver A."/>
            <person name="Chen C."/>
            <person name="Cichocki N."/>
            <person name="Clum A."/>
            <person name="Culley D."/>
            <person name="Crous P.W."/>
            <person name="Fauchery L."/>
            <person name="Girlanda M."/>
            <person name="Hayes R.D."/>
            <person name="Keri Z."/>
            <person name="LaButti K."/>
            <person name="Lipzen A."/>
            <person name="Lombard V."/>
            <person name="Magnuson J."/>
            <person name="Maillard F."/>
            <person name="Murat C."/>
            <person name="Nolan M."/>
            <person name="Ohm R.A."/>
            <person name="Pangilinan J."/>
            <person name="Pereira M.F."/>
            <person name="Perotto S."/>
            <person name="Peter M."/>
            <person name="Pfister S."/>
            <person name="Riley R."/>
            <person name="Sitrit Y."/>
            <person name="Stielow J.B."/>
            <person name="Szollosi G."/>
            <person name="Zifcakova L."/>
            <person name="Stursova M."/>
            <person name="Spatafora J.W."/>
            <person name="Tedersoo L."/>
            <person name="Vaario L.M."/>
            <person name="Yamada A."/>
            <person name="Yan M."/>
            <person name="Wang P."/>
            <person name="Xu J."/>
            <person name="Bruns T."/>
            <person name="Baldrian P."/>
            <person name="Vilgalys R."/>
            <person name="Dunand C."/>
            <person name="Henrissat B."/>
            <person name="Grigoriev I.V."/>
            <person name="Hibbett D."/>
            <person name="Nagy L.G."/>
            <person name="Martin F.M."/>
        </authorList>
    </citation>
    <scope>NUCLEOTIDE SEQUENCE</scope>
    <source>
        <strain evidence="2">Prilba</strain>
    </source>
</reference>
<reference evidence="2" key="1">
    <citation type="submission" date="2019-10" db="EMBL/GenBank/DDBJ databases">
        <authorList>
            <consortium name="DOE Joint Genome Institute"/>
            <person name="Kuo A."/>
            <person name="Miyauchi S."/>
            <person name="Kiss E."/>
            <person name="Drula E."/>
            <person name="Kohler A."/>
            <person name="Sanchez-Garcia M."/>
            <person name="Andreopoulos B."/>
            <person name="Barry K.W."/>
            <person name="Bonito G."/>
            <person name="Buee M."/>
            <person name="Carver A."/>
            <person name="Chen C."/>
            <person name="Cichocki N."/>
            <person name="Clum A."/>
            <person name="Culley D."/>
            <person name="Crous P.W."/>
            <person name="Fauchery L."/>
            <person name="Girlanda M."/>
            <person name="Hayes R."/>
            <person name="Keri Z."/>
            <person name="LaButti K."/>
            <person name="Lipzen A."/>
            <person name="Lombard V."/>
            <person name="Magnuson J."/>
            <person name="Maillard F."/>
            <person name="Morin E."/>
            <person name="Murat C."/>
            <person name="Nolan M."/>
            <person name="Ohm R."/>
            <person name="Pangilinan J."/>
            <person name="Pereira M."/>
            <person name="Perotto S."/>
            <person name="Peter M."/>
            <person name="Riley R."/>
            <person name="Sitrit Y."/>
            <person name="Stielow B."/>
            <person name="Szollosi G."/>
            <person name="Zifcakova L."/>
            <person name="Stursova M."/>
            <person name="Spatafora J.W."/>
            <person name="Tedersoo L."/>
            <person name="Vaario L.-M."/>
            <person name="Yamada A."/>
            <person name="Yan M."/>
            <person name="Wang P."/>
            <person name="Xu J."/>
            <person name="Bruns T."/>
            <person name="Baldrian P."/>
            <person name="Vilgalys R."/>
            <person name="Henrissat B."/>
            <person name="Grigoriev I.V."/>
            <person name="Hibbett D."/>
            <person name="Nagy L.G."/>
            <person name="Martin F.M."/>
        </authorList>
    </citation>
    <scope>NUCLEOTIDE SEQUENCE</scope>
    <source>
        <strain evidence="2">Prilba</strain>
    </source>
</reference>
<comment type="caution">
    <text evidence="2">The sequence shown here is derived from an EMBL/GenBank/DDBJ whole genome shotgun (WGS) entry which is preliminary data.</text>
</comment>
<dbReference type="EMBL" id="WHVB01000005">
    <property type="protein sequence ID" value="KAF8483010.1"/>
    <property type="molecule type" value="Genomic_DNA"/>
</dbReference>
<dbReference type="InterPro" id="IPR036428">
    <property type="entry name" value="PCD_sf"/>
</dbReference>
<evidence type="ECO:0008006" key="4">
    <source>
        <dbReference type="Google" id="ProtNLM"/>
    </source>
</evidence>
<dbReference type="AlphaFoldDB" id="A0A9P5TBN0"/>
<feature type="compositionally biased region" description="Pro residues" evidence="1">
    <location>
        <begin position="76"/>
        <end position="86"/>
    </location>
</feature>
<sequence length="241" mass="26738">MLLAFRISSCATRRFPTRLQTGSVILSASALPLGNPSGNQLRARLSSKGPKSAAKNEVKKEVDTLPNTQFSSIRPLPTPPPPPKGTPPTISTHDIEEYVQPLYSRGWGLSPILPNGNGIAVLRKRFDFWSAEALEEFLADLNKYEKKKQHHAKTNVIKSQHAVLVNTWTHVARRRSLADADVKDEDEDHKTPGVTARDIRLAYALEGLFESALAADGEEYIPHVRPEADRPRTVEELEGYS</sequence>